<gene>
    <name evidence="1" type="ORF">F2Q69_00044716</name>
</gene>
<dbReference type="AlphaFoldDB" id="A0A8S9NLY8"/>
<protein>
    <submittedName>
        <fullName evidence="1">Uncharacterized protein</fullName>
    </submittedName>
</protein>
<evidence type="ECO:0000313" key="2">
    <source>
        <dbReference type="Proteomes" id="UP000712600"/>
    </source>
</evidence>
<name>A0A8S9NLY8_BRACR</name>
<comment type="caution">
    <text evidence="1">The sequence shown here is derived from an EMBL/GenBank/DDBJ whole genome shotgun (WGS) entry which is preliminary data.</text>
</comment>
<reference evidence="1" key="1">
    <citation type="submission" date="2019-12" db="EMBL/GenBank/DDBJ databases">
        <title>Genome sequencing and annotation of Brassica cretica.</title>
        <authorList>
            <person name="Studholme D.J."/>
            <person name="Sarris P."/>
        </authorList>
    </citation>
    <scope>NUCLEOTIDE SEQUENCE</scope>
    <source>
        <strain evidence="1">PFS-109/04</strain>
        <tissue evidence="1">Leaf</tissue>
    </source>
</reference>
<accession>A0A8S9NLY8</accession>
<sequence>MGMDYSYNEATTCESANYSDNETTTCESANGSRVLYSLPSRPGFGMKGHRIPLVAN</sequence>
<dbReference type="EMBL" id="QGKX02001621">
    <property type="protein sequence ID" value="KAF3504555.1"/>
    <property type="molecule type" value="Genomic_DNA"/>
</dbReference>
<organism evidence="1 2">
    <name type="scientific">Brassica cretica</name>
    <name type="common">Mustard</name>
    <dbReference type="NCBI Taxonomy" id="69181"/>
    <lineage>
        <taxon>Eukaryota</taxon>
        <taxon>Viridiplantae</taxon>
        <taxon>Streptophyta</taxon>
        <taxon>Embryophyta</taxon>
        <taxon>Tracheophyta</taxon>
        <taxon>Spermatophyta</taxon>
        <taxon>Magnoliopsida</taxon>
        <taxon>eudicotyledons</taxon>
        <taxon>Gunneridae</taxon>
        <taxon>Pentapetalae</taxon>
        <taxon>rosids</taxon>
        <taxon>malvids</taxon>
        <taxon>Brassicales</taxon>
        <taxon>Brassicaceae</taxon>
        <taxon>Brassiceae</taxon>
        <taxon>Brassica</taxon>
    </lineage>
</organism>
<dbReference type="Proteomes" id="UP000712600">
    <property type="component" value="Unassembled WGS sequence"/>
</dbReference>
<evidence type="ECO:0000313" key="1">
    <source>
        <dbReference type="EMBL" id="KAF3504555.1"/>
    </source>
</evidence>
<proteinExistence type="predicted"/>